<evidence type="ECO:0000259" key="3">
    <source>
        <dbReference type="Pfam" id="PF00171"/>
    </source>
</evidence>
<feature type="domain" description="Aldehyde dehydrogenase" evidence="3">
    <location>
        <begin position="6"/>
        <end position="166"/>
    </location>
</feature>
<gene>
    <name evidence="4" type="ORF">T459_19322</name>
</gene>
<dbReference type="SUPFAM" id="SSF53720">
    <property type="entry name" value="ALDH-like"/>
    <property type="match status" value="1"/>
</dbReference>
<dbReference type="AlphaFoldDB" id="A0A2G2Z1A9"/>
<evidence type="ECO:0000313" key="4">
    <source>
        <dbReference type="EMBL" id="PHT75800.1"/>
    </source>
</evidence>
<dbReference type="GO" id="GO:0110095">
    <property type="term" value="P:cellular detoxification of aldehyde"/>
    <property type="evidence" value="ECO:0007669"/>
    <property type="project" value="UniProtKB-ARBA"/>
</dbReference>
<comment type="caution">
    <text evidence="4">The sequence shown here is derived from an EMBL/GenBank/DDBJ whole genome shotgun (WGS) entry which is preliminary data.</text>
</comment>
<dbReference type="PANTHER" id="PTHR43860:SF2">
    <property type="entry name" value="BETAINE ALDEHYDE DEHYDROGENASE-RELATED"/>
    <property type="match status" value="1"/>
</dbReference>
<dbReference type="EMBL" id="AYRZ02000007">
    <property type="protein sequence ID" value="PHT75800.1"/>
    <property type="molecule type" value="Genomic_DNA"/>
</dbReference>
<dbReference type="GO" id="GO:0019145">
    <property type="term" value="F:aminobutyraldehyde dehydrogenase (NAD+) activity"/>
    <property type="evidence" value="ECO:0007669"/>
    <property type="project" value="UniProtKB-ARBA"/>
</dbReference>
<dbReference type="InterPro" id="IPR016162">
    <property type="entry name" value="Ald_DH_N"/>
</dbReference>
<keyword evidence="2" id="KW-0520">NAD</keyword>
<dbReference type="Pfam" id="PF00171">
    <property type="entry name" value="Aldedh"/>
    <property type="match status" value="1"/>
</dbReference>
<dbReference type="Gramene" id="PHT75800">
    <property type="protein sequence ID" value="PHT75800"/>
    <property type="gene ID" value="T459_19322"/>
</dbReference>
<keyword evidence="5" id="KW-1185">Reference proteome</keyword>
<name>A0A2G2Z1A9_CAPAN</name>
<dbReference type="Gene3D" id="3.40.309.10">
    <property type="entry name" value="Aldehyde Dehydrogenase, Chain A, domain 2"/>
    <property type="match status" value="1"/>
</dbReference>
<dbReference type="InterPro" id="IPR015590">
    <property type="entry name" value="Aldehyde_DH_dom"/>
</dbReference>
<comment type="similarity">
    <text evidence="1">Belongs to the aldehyde dehydrogenase family.</text>
</comment>
<dbReference type="OMA" id="QVCASEY"/>
<dbReference type="STRING" id="4072.A0A2G2Z1A9"/>
<evidence type="ECO:0000256" key="2">
    <source>
        <dbReference type="ARBA" id="ARBA00023027"/>
    </source>
</evidence>
<dbReference type="Gene3D" id="3.40.605.10">
    <property type="entry name" value="Aldehyde Dehydrogenase, Chain A, domain 1"/>
    <property type="match status" value="1"/>
</dbReference>
<evidence type="ECO:0000313" key="5">
    <source>
        <dbReference type="Proteomes" id="UP000222542"/>
    </source>
</evidence>
<reference evidence="4 5" key="2">
    <citation type="journal article" date="2017" name="Genome Biol.">
        <title>New reference genome sequences of hot pepper reveal the massive evolution of plant disease-resistance genes by retroduplication.</title>
        <authorList>
            <person name="Kim S."/>
            <person name="Park J."/>
            <person name="Yeom S.I."/>
            <person name="Kim Y.M."/>
            <person name="Seo E."/>
            <person name="Kim K.T."/>
            <person name="Kim M.S."/>
            <person name="Lee J.M."/>
            <person name="Cheong K."/>
            <person name="Shin H.S."/>
            <person name="Kim S.B."/>
            <person name="Han K."/>
            <person name="Lee J."/>
            <person name="Park M."/>
            <person name="Lee H.A."/>
            <person name="Lee H.Y."/>
            <person name="Lee Y."/>
            <person name="Oh S."/>
            <person name="Lee J.H."/>
            <person name="Choi E."/>
            <person name="Choi E."/>
            <person name="Lee S.E."/>
            <person name="Jeon J."/>
            <person name="Kim H."/>
            <person name="Choi G."/>
            <person name="Song H."/>
            <person name="Lee J."/>
            <person name="Lee S.C."/>
            <person name="Kwon J.K."/>
            <person name="Lee H.Y."/>
            <person name="Koo N."/>
            <person name="Hong Y."/>
            <person name="Kim R.W."/>
            <person name="Kang W.H."/>
            <person name="Huh J.H."/>
            <person name="Kang B.C."/>
            <person name="Yang T.J."/>
            <person name="Lee Y.H."/>
            <person name="Bennetzen J.L."/>
            <person name="Choi D."/>
        </authorList>
    </citation>
    <scope>NUCLEOTIDE SEQUENCE [LARGE SCALE GENOMIC DNA]</scope>
    <source>
        <strain evidence="5">cv. CM334</strain>
    </source>
</reference>
<reference evidence="4 5" key="1">
    <citation type="journal article" date="2014" name="Nat. Genet.">
        <title>Genome sequence of the hot pepper provides insights into the evolution of pungency in Capsicum species.</title>
        <authorList>
            <person name="Kim S."/>
            <person name="Park M."/>
            <person name="Yeom S.I."/>
            <person name="Kim Y.M."/>
            <person name="Lee J.M."/>
            <person name="Lee H.A."/>
            <person name="Seo E."/>
            <person name="Choi J."/>
            <person name="Cheong K."/>
            <person name="Kim K.T."/>
            <person name="Jung K."/>
            <person name="Lee G.W."/>
            <person name="Oh S.K."/>
            <person name="Bae C."/>
            <person name="Kim S.B."/>
            <person name="Lee H.Y."/>
            <person name="Kim S.Y."/>
            <person name="Kim M.S."/>
            <person name="Kang B.C."/>
            <person name="Jo Y.D."/>
            <person name="Yang H.B."/>
            <person name="Jeong H.J."/>
            <person name="Kang W.H."/>
            <person name="Kwon J.K."/>
            <person name="Shin C."/>
            <person name="Lim J.Y."/>
            <person name="Park J.H."/>
            <person name="Huh J.H."/>
            <person name="Kim J.S."/>
            <person name="Kim B.D."/>
            <person name="Cohen O."/>
            <person name="Paran I."/>
            <person name="Suh M.C."/>
            <person name="Lee S.B."/>
            <person name="Kim Y.K."/>
            <person name="Shin Y."/>
            <person name="Noh S.J."/>
            <person name="Park J."/>
            <person name="Seo Y.S."/>
            <person name="Kwon S.Y."/>
            <person name="Kim H.A."/>
            <person name="Park J.M."/>
            <person name="Kim H.J."/>
            <person name="Choi S.B."/>
            <person name="Bosland P.W."/>
            <person name="Reeves G."/>
            <person name="Jo S.H."/>
            <person name="Lee B.W."/>
            <person name="Cho H.T."/>
            <person name="Choi H.S."/>
            <person name="Lee M.S."/>
            <person name="Yu Y."/>
            <person name="Do Choi Y."/>
            <person name="Park B.S."/>
            <person name="van Deynze A."/>
            <person name="Ashrafi H."/>
            <person name="Hill T."/>
            <person name="Kim W.T."/>
            <person name="Pai H.S."/>
            <person name="Ahn H.K."/>
            <person name="Yeam I."/>
            <person name="Giovannoni J.J."/>
            <person name="Rose J.K."/>
            <person name="Sorensen I."/>
            <person name="Lee S.J."/>
            <person name="Kim R.W."/>
            <person name="Choi I.Y."/>
            <person name="Choi B.S."/>
            <person name="Lim J.S."/>
            <person name="Lee Y.H."/>
            <person name="Choi D."/>
        </authorList>
    </citation>
    <scope>NUCLEOTIDE SEQUENCE [LARGE SCALE GENOMIC DNA]</scope>
    <source>
        <strain evidence="5">cv. CM334</strain>
    </source>
</reference>
<dbReference type="InterPro" id="IPR016163">
    <property type="entry name" value="Ald_DH_C"/>
</dbReference>
<protein>
    <submittedName>
        <fullName evidence="4">Betaine aldehyde dehydrogenase, chloroplastic</fullName>
    </submittedName>
</protein>
<dbReference type="Proteomes" id="UP000222542">
    <property type="component" value="Unassembled WGS sequence"/>
</dbReference>
<sequence>MPNCLFEYYADLAEALDLKKKTPANLHLDSFKSYVLREPLGVVGLITQWNYPLLMATWKVALALAAGCAAILKPSKLVSITCLELGEIYTEVGLPPGALNILTGLGPEAGAPLSSHPHVDKVFLFLFRVMLFAKVITAAAQLVKLVTLELSEKSSIVVFDDTDNLDIDVRAFNETKSSILLILWTKNIKISDPLEEDCNLGPIVSFGQYEKVLKFISNAKNKVGERPQVKKSFLAKS</sequence>
<proteinExistence type="inferred from homology"/>
<evidence type="ECO:0000256" key="1">
    <source>
        <dbReference type="ARBA" id="ARBA00009986"/>
    </source>
</evidence>
<dbReference type="PANTHER" id="PTHR43860">
    <property type="entry name" value="BETAINE ALDEHYDE DEHYDROGENASE"/>
    <property type="match status" value="1"/>
</dbReference>
<accession>A0A2G2Z1A9</accession>
<dbReference type="InterPro" id="IPR016161">
    <property type="entry name" value="Ald_DH/histidinol_DH"/>
</dbReference>
<organism evidence="4 5">
    <name type="scientific">Capsicum annuum</name>
    <name type="common">Capsicum pepper</name>
    <dbReference type="NCBI Taxonomy" id="4072"/>
    <lineage>
        <taxon>Eukaryota</taxon>
        <taxon>Viridiplantae</taxon>
        <taxon>Streptophyta</taxon>
        <taxon>Embryophyta</taxon>
        <taxon>Tracheophyta</taxon>
        <taxon>Spermatophyta</taxon>
        <taxon>Magnoliopsida</taxon>
        <taxon>eudicotyledons</taxon>
        <taxon>Gunneridae</taxon>
        <taxon>Pentapetalae</taxon>
        <taxon>asterids</taxon>
        <taxon>lamiids</taxon>
        <taxon>Solanales</taxon>
        <taxon>Solanaceae</taxon>
        <taxon>Solanoideae</taxon>
        <taxon>Capsiceae</taxon>
        <taxon>Capsicum</taxon>
    </lineage>
</organism>